<proteinExistence type="predicted"/>
<evidence type="ECO:0000313" key="2">
    <source>
        <dbReference type="EMBL" id="MCZ7912585.1"/>
    </source>
</evidence>
<protein>
    <recommendedName>
        <fullName evidence="4">VirA/G regulated protein</fullName>
    </recommendedName>
</protein>
<comment type="caution">
    <text evidence="2">The sequence shown here is derived from an EMBL/GenBank/DDBJ whole genome shotgun (WGS) entry which is preliminary data.</text>
</comment>
<feature type="region of interest" description="Disordered" evidence="1">
    <location>
        <begin position="352"/>
        <end position="382"/>
    </location>
</feature>
<dbReference type="GeneID" id="79865079"/>
<reference evidence="2" key="1">
    <citation type="submission" date="2022-12" db="EMBL/GenBank/DDBJ databases">
        <title>Draft genome sequences of 22 rhizogenic Agrobacterium biovar 1 strains, the causative agent of hairy root disease.</title>
        <authorList>
            <person name="Kim N."/>
            <person name="Vargas P."/>
            <person name="Rediers H."/>
        </authorList>
    </citation>
    <scope>NUCLEOTIDE SEQUENCE</scope>
    <source>
        <strain evidence="2">ST07.17.026</strain>
    </source>
</reference>
<dbReference type="Pfam" id="PF06661">
    <property type="entry name" value="VirE3"/>
    <property type="match status" value="1"/>
</dbReference>
<dbReference type="InterPro" id="IPR009550">
    <property type="entry name" value="VirE3"/>
</dbReference>
<feature type="region of interest" description="Disordered" evidence="1">
    <location>
        <begin position="1"/>
        <end position="22"/>
    </location>
</feature>
<evidence type="ECO:0000256" key="1">
    <source>
        <dbReference type="SAM" id="MobiDB-lite"/>
    </source>
</evidence>
<feature type="compositionally biased region" description="Basic and acidic residues" evidence="1">
    <location>
        <begin position="399"/>
        <end position="444"/>
    </location>
</feature>
<gene>
    <name evidence="2" type="ORF">O9X94_24970</name>
</gene>
<feature type="region of interest" description="Disordered" evidence="1">
    <location>
        <begin position="396"/>
        <end position="451"/>
    </location>
</feature>
<dbReference type="AlphaFoldDB" id="A0A9X3KIQ5"/>
<evidence type="ECO:0000313" key="3">
    <source>
        <dbReference type="Proteomes" id="UP001151309"/>
    </source>
</evidence>
<dbReference type="RefSeq" id="WP_012476046.1">
    <property type="nucleotide sequence ID" value="NZ_JAPZLT010000019.1"/>
</dbReference>
<accession>A0A9X3KIQ5</accession>
<dbReference type="PIRSF" id="PIRSF036105">
    <property type="entry name" value="VirE3"/>
    <property type="match status" value="1"/>
</dbReference>
<dbReference type="EMBL" id="JAPZLT010000019">
    <property type="protein sequence ID" value="MCZ7912585.1"/>
    <property type="molecule type" value="Genomic_DNA"/>
</dbReference>
<name>A0A9X3KIQ5_9HYPH</name>
<keyword evidence="3" id="KW-1185">Reference proteome</keyword>
<sequence length="451" mass="51280">MVSINKKAPQKSSTATTRNSDERLVDQLGQAYLVEREAQERRARLEAPPALKKYASKLQLLNKLDADFRGVIAHKPFRSEQLRVDSNGELTHSRGLIKKKKKVFIRDQTTGSLRLIHYERSDWNSVRRYDYDQNGVLSEKHIKSKAGAFEEKWERDENGELMRTRYIDRRRLTGRALHPISEEIGRPYESGLEKRLYRVLTRREGSQQKTFERDDKGNLELIASKRMGYSMSSQKAPDRQTSRTSIRKLGGAFSESYRSRLDKDGHELGRDVSAHRSLLNKRSAVYDDATGELKSSKHTFGKIYKAEATYLNAEIKEVSKKILGVTVGKELKTLSGRELEAQVLRAAERALHKQAWQHPSANPSRSQRENTNSHLGNELDGPLESDMTVVHQAGSGFVGDDRHVHDGGGSRLNELHESRSSNDREKLSSPRAEICDRSMNRDRTGSGTLSR</sequence>
<evidence type="ECO:0008006" key="4">
    <source>
        <dbReference type="Google" id="ProtNLM"/>
    </source>
</evidence>
<feature type="compositionally biased region" description="Polar residues" evidence="1">
    <location>
        <begin position="357"/>
        <end position="375"/>
    </location>
</feature>
<organism evidence="2 3">
    <name type="scientific">Agrobacterium leguminum</name>
    <dbReference type="NCBI Taxonomy" id="2792015"/>
    <lineage>
        <taxon>Bacteria</taxon>
        <taxon>Pseudomonadati</taxon>
        <taxon>Pseudomonadota</taxon>
        <taxon>Alphaproteobacteria</taxon>
        <taxon>Hyphomicrobiales</taxon>
        <taxon>Rhizobiaceae</taxon>
        <taxon>Rhizobium/Agrobacterium group</taxon>
        <taxon>Agrobacterium</taxon>
    </lineage>
</organism>
<dbReference type="Proteomes" id="UP001151309">
    <property type="component" value="Unassembled WGS sequence"/>
</dbReference>